<feature type="transmembrane region" description="Helical" evidence="1">
    <location>
        <begin position="21"/>
        <end position="41"/>
    </location>
</feature>
<feature type="transmembrane region" description="Helical" evidence="1">
    <location>
        <begin position="226"/>
        <end position="246"/>
    </location>
</feature>
<keyword evidence="1" id="KW-0472">Membrane</keyword>
<name>A0A7G9YH05_9EURY</name>
<dbReference type="EMBL" id="MT631255">
    <property type="protein sequence ID" value="QNO47289.1"/>
    <property type="molecule type" value="Genomic_DNA"/>
</dbReference>
<gene>
    <name evidence="2" type="ORF">POPKKDDM_00008</name>
</gene>
<reference evidence="2" key="1">
    <citation type="submission" date="2020-06" db="EMBL/GenBank/DDBJ databases">
        <title>Unique genomic features of the anaerobic methanotrophic archaea.</title>
        <authorList>
            <person name="Chadwick G.L."/>
            <person name="Skennerton C.T."/>
            <person name="Laso-Perez R."/>
            <person name="Leu A.O."/>
            <person name="Speth D.R."/>
            <person name="Yu H."/>
            <person name="Morgan-Lang C."/>
            <person name="Hatzenpichler R."/>
            <person name="Goudeau D."/>
            <person name="Malmstrom R."/>
            <person name="Brazelton W.J."/>
            <person name="Woyke T."/>
            <person name="Hallam S.J."/>
            <person name="Tyson G.W."/>
            <person name="Wegener G."/>
            <person name="Boetius A."/>
            <person name="Orphan V."/>
        </authorList>
    </citation>
    <scope>NUCLEOTIDE SEQUENCE</scope>
</reference>
<feature type="transmembrane region" description="Helical" evidence="1">
    <location>
        <begin position="146"/>
        <end position="167"/>
    </location>
</feature>
<keyword evidence="1" id="KW-0812">Transmembrane</keyword>
<feature type="transmembrane region" description="Helical" evidence="1">
    <location>
        <begin position="173"/>
        <end position="189"/>
    </location>
</feature>
<dbReference type="AlphaFoldDB" id="A0A7G9YH05"/>
<accession>A0A7G9YH05</accession>
<evidence type="ECO:0000313" key="2">
    <source>
        <dbReference type="EMBL" id="QNO47289.1"/>
    </source>
</evidence>
<sequence>MQPGNREVKRPGISVKEKFGVFCMIIASIYLIYVSIFPIIFNLTGDFNGFDLAINLIIFIIGIGVLNSAVLFARRTVLYAESIDLAFDYFYPRIEPVLREVASVQVDFEMMKDRLDAMNRNIEHLRRQIGPAEPPRDAGSLVGTSVTAFMHIVLLANITLGVFIFLLQDTRGYTPYVLTVLYVVWWLAVTAEYDLWKVSGSWTWVFVPILFVPAICILTNKLAGSYTLLAWMALGLVAYIGSYYLWGRYLIHEMLPFDLHHHPKIDSVKTRYLGWDRKDEQ</sequence>
<feature type="transmembrane region" description="Helical" evidence="1">
    <location>
        <begin position="201"/>
        <end position="220"/>
    </location>
</feature>
<protein>
    <submittedName>
        <fullName evidence="2">Uncharacterized protein</fullName>
    </submittedName>
</protein>
<keyword evidence="1" id="KW-1133">Transmembrane helix</keyword>
<organism evidence="2">
    <name type="scientific">Candidatus Methanogaster sp. ANME-2c ERB4</name>
    <dbReference type="NCBI Taxonomy" id="2759911"/>
    <lineage>
        <taxon>Archaea</taxon>
        <taxon>Methanobacteriati</taxon>
        <taxon>Methanobacteriota</taxon>
        <taxon>Stenosarchaea group</taxon>
        <taxon>Methanomicrobia</taxon>
        <taxon>Methanosarcinales</taxon>
        <taxon>ANME-2 cluster</taxon>
        <taxon>Candidatus Methanogasteraceae</taxon>
        <taxon>Candidatus Methanogaster</taxon>
    </lineage>
</organism>
<proteinExistence type="predicted"/>
<feature type="transmembrane region" description="Helical" evidence="1">
    <location>
        <begin position="53"/>
        <end position="73"/>
    </location>
</feature>
<evidence type="ECO:0000256" key="1">
    <source>
        <dbReference type="SAM" id="Phobius"/>
    </source>
</evidence>